<proteinExistence type="predicted"/>
<keyword evidence="1" id="KW-0233">DNA recombination</keyword>
<organism evidence="2 3">
    <name type="scientific">Cymbomonas tetramitiformis</name>
    <dbReference type="NCBI Taxonomy" id="36881"/>
    <lineage>
        <taxon>Eukaryota</taxon>
        <taxon>Viridiplantae</taxon>
        <taxon>Chlorophyta</taxon>
        <taxon>Pyramimonadophyceae</taxon>
        <taxon>Pyramimonadales</taxon>
        <taxon>Pyramimonadaceae</taxon>
        <taxon>Cymbomonas</taxon>
    </lineage>
</organism>
<comment type="caution">
    <text evidence="2">The sequence shown here is derived from an EMBL/GenBank/DDBJ whole genome shotgun (WGS) entry which is preliminary data.</text>
</comment>
<dbReference type="AlphaFoldDB" id="A0AAE0LDY3"/>
<evidence type="ECO:0000313" key="3">
    <source>
        <dbReference type="Proteomes" id="UP001190700"/>
    </source>
</evidence>
<dbReference type="PANTHER" id="PTHR34605">
    <property type="entry name" value="PHAGE_INTEGRASE DOMAIN-CONTAINING PROTEIN"/>
    <property type="match status" value="1"/>
</dbReference>
<dbReference type="InterPro" id="IPR052925">
    <property type="entry name" value="Phage_Integrase-like_Recomb"/>
</dbReference>
<dbReference type="Proteomes" id="UP001190700">
    <property type="component" value="Unassembled WGS sequence"/>
</dbReference>
<dbReference type="PANTHER" id="PTHR34605:SF5">
    <property type="entry name" value="INTEGRASE_RECOMBINASE XERD HOMOLOG"/>
    <property type="match status" value="1"/>
</dbReference>
<dbReference type="SUPFAM" id="SSF56349">
    <property type="entry name" value="DNA breaking-rejoining enzymes"/>
    <property type="match status" value="1"/>
</dbReference>
<sequence>MFGVTTRMLVPGARKKSIPVELVRERVVRMLAEEWDALYGAAVPSALMWPAGTSEERIVSNVIGLVKEGQLGKAVRRLHFGFFAPLSPETLEAMQAMHSAGDGLPRQDTNKKFANHEPSNAWLLDCLDVLLAVLDVGAVEDGSGGDPNGSIEIVVFVAMLTTFFFFFRKNDVSVEKADAWNPRGQLVRSDVSLPVAEDGTRQVEINVRHSKTIHAGERCHTVRAVEVPSSPICVFMALWLVLQMAGLGQEGALFCTEDAKGRLKPLTHSVFVAGIRKLAARAGLDPSAYTGHTFRCGEATAAFKLQVHDALIHAHGDWASECYKLYCDMDSAQQFILPSAMITGAADATHAFEMRA</sequence>
<protein>
    <recommendedName>
        <fullName evidence="4">Tyr recombinase domain-containing protein</fullName>
    </recommendedName>
</protein>
<dbReference type="GO" id="GO:0006310">
    <property type="term" value="P:DNA recombination"/>
    <property type="evidence" value="ECO:0007669"/>
    <property type="project" value="UniProtKB-KW"/>
</dbReference>
<evidence type="ECO:0008006" key="4">
    <source>
        <dbReference type="Google" id="ProtNLM"/>
    </source>
</evidence>
<dbReference type="GO" id="GO:0003677">
    <property type="term" value="F:DNA binding"/>
    <property type="evidence" value="ECO:0007669"/>
    <property type="project" value="InterPro"/>
</dbReference>
<reference evidence="2 3" key="1">
    <citation type="journal article" date="2015" name="Genome Biol. Evol.">
        <title>Comparative Genomics of a Bacterivorous Green Alga Reveals Evolutionary Causalities and Consequences of Phago-Mixotrophic Mode of Nutrition.</title>
        <authorList>
            <person name="Burns J.A."/>
            <person name="Paasch A."/>
            <person name="Narechania A."/>
            <person name="Kim E."/>
        </authorList>
    </citation>
    <scope>NUCLEOTIDE SEQUENCE [LARGE SCALE GENOMIC DNA]</scope>
    <source>
        <strain evidence="2 3">PLY_AMNH</strain>
    </source>
</reference>
<gene>
    <name evidence="2" type="ORF">CYMTET_10956</name>
</gene>
<evidence type="ECO:0000313" key="2">
    <source>
        <dbReference type="EMBL" id="KAK3281240.1"/>
    </source>
</evidence>
<dbReference type="GO" id="GO:0015074">
    <property type="term" value="P:DNA integration"/>
    <property type="evidence" value="ECO:0007669"/>
    <property type="project" value="InterPro"/>
</dbReference>
<dbReference type="InterPro" id="IPR011010">
    <property type="entry name" value="DNA_brk_join_enz"/>
</dbReference>
<keyword evidence="3" id="KW-1185">Reference proteome</keyword>
<dbReference type="Gene3D" id="1.10.443.10">
    <property type="entry name" value="Intergrase catalytic core"/>
    <property type="match status" value="1"/>
</dbReference>
<accession>A0AAE0LDY3</accession>
<name>A0AAE0LDY3_9CHLO</name>
<dbReference type="EMBL" id="LGRX02003932">
    <property type="protein sequence ID" value="KAK3281240.1"/>
    <property type="molecule type" value="Genomic_DNA"/>
</dbReference>
<evidence type="ECO:0000256" key="1">
    <source>
        <dbReference type="ARBA" id="ARBA00023172"/>
    </source>
</evidence>
<dbReference type="InterPro" id="IPR013762">
    <property type="entry name" value="Integrase-like_cat_sf"/>
</dbReference>